<comment type="caution">
    <text evidence="3">The sequence shown here is derived from an EMBL/GenBank/DDBJ whole genome shotgun (WGS) entry which is preliminary data.</text>
</comment>
<protein>
    <submittedName>
        <fullName evidence="3">Uncharacterized protein</fullName>
    </submittedName>
</protein>
<name>A0A4Z1IJV5_9HELO</name>
<feature type="transmembrane region" description="Helical" evidence="2">
    <location>
        <begin position="130"/>
        <end position="149"/>
    </location>
</feature>
<dbReference type="EMBL" id="PQXN01000025">
    <property type="protein sequence ID" value="TGO61685.1"/>
    <property type="molecule type" value="Genomic_DNA"/>
</dbReference>
<keyword evidence="2" id="KW-0472">Membrane</keyword>
<evidence type="ECO:0000313" key="4">
    <source>
        <dbReference type="Proteomes" id="UP000297527"/>
    </source>
</evidence>
<proteinExistence type="predicted"/>
<dbReference type="OrthoDB" id="5340195at2759"/>
<feature type="region of interest" description="Disordered" evidence="1">
    <location>
        <begin position="70"/>
        <end position="93"/>
    </location>
</feature>
<keyword evidence="2" id="KW-0812">Transmembrane</keyword>
<keyword evidence="4" id="KW-1185">Reference proteome</keyword>
<organism evidence="3 4">
    <name type="scientific">Botryotinia convoluta</name>
    <dbReference type="NCBI Taxonomy" id="54673"/>
    <lineage>
        <taxon>Eukaryota</taxon>
        <taxon>Fungi</taxon>
        <taxon>Dikarya</taxon>
        <taxon>Ascomycota</taxon>
        <taxon>Pezizomycotina</taxon>
        <taxon>Leotiomycetes</taxon>
        <taxon>Helotiales</taxon>
        <taxon>Sclerotiniaceae</taxon>
        <taxon>Botryotinia</taxon>
    </lineage>
</organism>
<dbReference type="Proteomes" id="UP000297527">
    <property type="component" value="Unassembled WGS sequence"/>
</dbReference>
<reference evidence="3 4" key="1">
    <citation type="submission" date="2017-12" db="EMBL/GenBank/DDBJ databases">
        <title>Comparative genomics of Botrytis spp.</title>
        <authorList>
            <person name="Valero-Jimenez C.A."/>
            <person name="Tapia P."/>
            <person name="Veloso J."/>
            <person name="Silva-Moreno E."/>
            <person name="Staats M."/>
            <person name="Valdes J.H."/>
            <person name="Van Kan J.A.L."/>
        </authorList>
    </citation>
    <scope>NUCLEOTIDE SEQUENCE [LARGE SCALE GENOMIC DNA]</scope>
    <source>
        <strain evidence="3 4">MUCL11595</strain>
    </source>
</reference>
<accession>A0A4Z1IJV5</accession>
<keyword evidence="2" id="KW-1133">Transmembrane helix</keyword>
<gene>
    <name evidence="3" type="ORF">BCON_0025g00120</name>
</gene>
<evidence type="ECO:0000256" key="2">
    <source>
        <dbReference type="SAM" id="Phobius"/>
    </source>
</evidence>
<evidence type="ECO:0000256" key="1">
    <source>
        <dbReference type="SAM" id="MobiDB-lite"/>
    </source>
</evidence>
<sequence length="164" mass="17910">MTVTRFNGPNRKASVRFSAITFENPDLDLQLNSLASISNIENENNLRENLLHSSNIVLDLLRSSLQGFDDDSAGEQQSKHLIPSPASSATGNTLLVNDPSFTHSYTDTTLTPVANLNKVSWNIDWQQPTLIISMLLIGFLLSIGHHVFYNSLDGTIAGGSARQA</sequence>
<evidence type="ECO:0000313" key="3">
    <source>
        <dbReference type="EMBL" id="TGO61685.1"/>
    </source>
</evidence>
<dbReference type="AlphaFoldDB" id="A0A4Z1IJV5"/>